<dbReference type="InParanoid" id="A0A2J6T598"/>
<evidence type="ECO:0008006" key="5">
    <source>
        <dbReference type="Google" id="ProtNLM"/>
    </source>
</evidence>
<keyword evidence="2" id="KW-0812">Transmembrane</keyword>
<keyword evidence="2" id="KW-1133">Transmembrane helix</keyword>
<organism evidence="3 4">
    <name type="scientific">Hyaloscypha bicolor E</name>
    <dbReference type="NCBI Taxonomy" id="1095630"/>
    <lineage>
        <taxon>Eukaryota</taxon>
        <taxon>Fungi</taxon>
        <taxon>Dikarya</taxon>
        <taxon>Ascomycota</taxon>
        <taxon>Pezizomycotina</taxon>
        <taxon>Leotiomycetes</taxon>
        <taxon>Helotiales</taxon>
        <taxon>Hyaloscyphaceae</taxon>
        <taxon>Hyaloscypha</taxon>
        <taxon>Hyaloscypha bicolor</taxon>
    </lineage>
</organism>
<dbReference type="RefSeq" id="XP_024735098.1">
    <property type="nucleotide sequence ID" value="XM_024872828.1"/>
</dbReference>
<feature type="compositionally biased region" description="Basic and acidic residues" evidence="1">
    <location>
        <begin position="77"/>
        <end position="89"/>
    </location>
</feature>
<evidence type="ECO:0000256" key="1">
    <source>
        <dbReference type="SAM" id="MobiDB-lite"/>
    </source>
</evidence>
<evidence type="ECO:0000313" key="4">
    <source>
        <dbReference type="Proteomes" id="UP000235371"/>
    </source>
</evidence>
<dbReference type="STRING" id="1095630.A0A2J6T598"/>
<feature type="transmembrane region" description="Helical" evidence="2">
    <location>
        <begin position="155"/>
        <end position="178"/>
    </location>
</feature>
<name>A0A2J6T598_9HELO</name>
<dbReference type="EMBL" id="KZ613828">
    <property type="protein sequence ID" value="PMD58194.1"/>
    <property type="molecule type" value="Genomic_DNA"/>
</dbReference>
<dbReference type="GeneID" id="36580908"/>
<keyword evidence="2" id="KW-0472">Membrane</keyword>
<feature type="region of interest" description="Disordered" evidence="1">
    <location>
        <begin position="1"/>
        <end position="89"/>
    </location>
</feature>
<evidence type="ECO:0000256" key="2">
    <source>
        <dbReference type="SAM" id="Phobius"/>
    </source>
</evidence>
<keyword evidence="4" id="KW-1185">Reference proteome</keyword>
<evidence type="ECO:0000313" key="3">
    <source>
        <dbReference type="EMBL" id="PMD58194.1"/>
    </source>
</evidence>
<gene>
    <name evidence="3" type="ORF">K444DRAFT_439389</name>
</gene>
<accession>A0A2J6T598</accession>
<dbReference type="Proteomes" id="UP000235371">
    <property type="component" value="Unassembled WGS sequence"/>
</dbReference>
<dbReference type="PANTHER" id="PTHR42069:SF1">
    <property type="entry name" value="MARVEL DOMAIN-CONTAINING PROTEIN"/>
    <property type="match status" value="1"/>
</dbReference>
<feature type="transmembrane region" description="Helical" evidence="2">
    <location>
        <begin position="262"/>
        <end position="284"/>
    </location>
</feature>
<dbReference type="OrthoDB" id="5371583at2759"/>
<dbReference type="PANTHER" id="PTHR42069">
    <property type="entry name" value="HYPHAL ANASTAMOSIS-8 PROTEIN"/>
    <property type="match status" value="1"/>
</dbReference>
<feature type="transmembrane region" description="Helical" evidence="2">
    <location>
        <begin position="115"/>
        <end position="135"/>
    </location>
</feature>
<sequence>MAEPMTIVHLGDAKGPVSKASPVPVNEKANYHVVEYEEPPSASTLGSRQHDPLLGSKPPQSPVPDEKTLSSAGSTPLKDEFPEQHQTDEERIKEAATKKKALEHKKRILDIAQRTTSLILSIIILTVMAHAYVVFRQNENVTHDGTRIYPTFMQLWPTYLMIATGAITVALNALVLYWKVHNTVRDLVLIDTSTAVWDYASRGVNFALWLGTSSSFQISKNWGPAANPNVLWGYVCSPTAAQLSAAFPEIIRFYVQCEIQTVSFWLSVSAVIVEGFGFLTKVFLG</sequence>
<reference evidence="3 4" key="1">
    <citation type="submission" date="2016-04" db="EMBL/GenBank/DDBJ databases">
        <title>A degradative enzymes factory behind the ericoid mycorrhizal symbiosis.</title>
        <authorList>
            <consortium name="DOE Joint Genome Institute"/>
            <person name="Martino E."/>
            <person name="Morin E."/>
            <person name="Grelet G."/>
            <person name="Kuo A."/>
            <person name="Kohler A."/>
            <person name="Daghino S."/>
            <person name="Barry K."/>
            <person name="Choi C."/>
            <person name="Cichocki N."/>
            <person name="Clum A."/>
            <person name="Copeland A."/>
            <person name="Hainaut M."/>
            <person name="Haridas S."/>
            <person name="Labutti K."/>
            <person name="Lindquist E."/>
            <person name="Lipzen A."/>
            <person name="Khouja H.-R."/>
            <person name="Murat C."/>
            <person name="Ohm R."/>
            <person name="Olson A."/>
            <person name="Spatafora J."/>
            <person name="Veneault-Fourrey C."/>
            <person name="Henrissat B."/>
            <person name="Grigoriev I."/>
            <person name="Martin F."/>
            <person name="Perotto S."/>
        </authorList>
    </citation>
    <scope>NUCLEOTIDE SEQUENCE [LARGE SCALE GENOMIC DNA]</scope>
    <source>
        <strain evidence="3 4">E</strain>
    </source>
</reference>
<protein>
    <recommendedName>
        <fullName evidence="5">MARVEL domain-containing protein</fullName>
    </recommendedName>
</protein>
<dbReference type="AlphaFoldDB" id="A0A2J6T598"/>
<proteinExistence type="predicted"/>